<proteinExistence type="predicted"/>
<organism evidence="1">
    <name type="scientific">hydrothermal vent metagenome</name>
    <dbReference type="NCBI Taxonomy" id="652676"/>
    <lineage>
        <taxon>unclassified sequences</taxon>
        <taxon>metagenomes</taxon>
        <taxon>ecological metagenomes</taxon>
    </lineage>
</organism>
<gene>
    <name evidence="1" type="ORF">MNBD_ALPHA02-2432</name>
</gene>
<dbReference type="AlphaFoldDB" id="A0A3B0STY1"/>
<protein>
    <submittedName>
        <fullName evidence="1">Uncharacterized protein</fullName>
    </submittedName>
</protein>
<reference evidence="1" key="1">
    <citation type="submission" date="2018-06" db="EMBL/GenBank/DDBJ databases">
        <authorList>
            <person name="Zhirakovskaya E."/>
        </authorList>
    </citation>
    <scope>NUCLEOTIDE SEQUENCE</scope>
</reference>
<name>A0A3B0STY1_9ZZZZ</name>
<evidence type="ECO:0000313" key="1">
    <source>
        <dbReference type="EMBL" id="VAV98265.1"/>
    </source>
</evidence>
<sequence length="72" mass="8117">MSNHAKKCHIFLVASLMMFVSTRGITMSIDMEEVEAVKGREMLVGILVKDVTSEKKLTLTEWQDYAGRLAAR</sequence>
<accession>A0A3B0STY1</accession>
<dbReference type="EMBL" id="UOED01000125">
    <property type="protein sequence ID" value="VAV98265.1"/>
    <property type="molecule type" value="Genomic_DNA"/>
</dbReference>